<organism evidence="2 3">
    <name type="scientific">Mycena alexandri</name>
    <dbReference type="NCBI Taxonomy" id="1745969"/>
    <lineage>
        <taxon>Eukaryota</taxon>
        <taxon>Fungi</taxon>
        <taxon>Dikarya</taxon>
        <taxon>Basidiomycota</taxon>
        <taxon>Agaricomycotina</taxon>
        <taxon>Agaricomycetes</taxon>
        <taxon>Agaricomycetidae</taxon>
        <taxon>Agaricales</taxon>
        <taxon>Marasmiineae</taxon>
        <taxon>Mycenaceae</taxon>
        <taxon>Mycena</taxon>
    </lineage>
</organism>
<feature type="region of interest" description="Disordered" evidence="1">
    <location>
        <begin position="1"/>
        <end position="157"/>
    </location>
</feature>
<reference evidence="2" key="1">
    <citation type="submission" date="2023-03" db="EMBL/GenBank/DDBJ databases">
        <title>Massive genome expansion in bonnet fungi (Mycena s.s.) driven by repeated elements and novel gene families across ecological guilds.</title>
        <authorList>
            <consortium name="Lawrence Berkeley National Laboratory"/>
            <person name="Harder C.B."/>
            <person name="Miyauchi S."/>
            <person name="Viragh M."/>
            <person name="Kuo A."/>
            <person name="Thoen E."/>
            <person name="Andreopoulos B."/>
            <person name="Lu D."/>
            <person name="Skrede I."/>
            <person name="Drula E."/>
            <person name="Henrissat B."/>
            <person name="Morin E."/>
            <person name="Kohler A."/>
            <person name="Barry K."/>
            <person name="LaButti K."/>
            <person name="Morin E."/>
            <person name="Salamov A."/>
            <person name="Lipzen A."/>
            <person name="Mereny Z."/>
            <person name="Hegedus B."/>
            <person name="Baldrian P."/>
            <person name="Stursova M."/>
            <person name="Weitz H."/>
            <person name="Taylor A."/>
            <person name="Grigoriev I.V."/>
            <person name="Nagy L.G."/>
            <person name="Martin F."/>
            <person name="Kauserud H."/>
        </authorList>
    </citation>
    <scope>NUCLEOTIDE SEQUENCE</scope>
    <source>
        <strain evidence="2">CBHHK200</strain>
    </source>
</reference>
<dbReference type="EMBL" id="JARJCM010000129">
    <property type="protein sequence ID" value="KAJ7027091.1"/>
    <property type="molecule type" value="Genomic_DNA"/>
</dbReference>
<sequence length="175" mass="19334">MTEYDFSEEGRRRQIETQNRISTWVRSTESSPQLKSPFSAPSHTGSSGSGRPHHRGAGSQQPPMSHRTHQSYRQLQRPSRSVHSGSGSRSSSQKSSHTSTLFPSPSISHAPVSPSTHYGPAHSSHRSSHHSSHHACHHPQPRTYIVSPPPSTEYSRTPGVIILPRHGQAPQVVFY</sequence>
<evidence type="ECO:0000313" key="2">
    <source>
        <dbReference type="EMBL" id="KAJ7027091.1"/>
    </source>
</evidence>
<comment type="caution">
    <text evidence="2">The sequence shown here is derived from an EMBL/GenBank/DDBJ whole genome shotgun (WGS) entry which is preliminary data.</text>
</comment>
<evidence type="ECO:0000313" key="3">
    <source>
        <dbReference type="Proteomes" id="UP001218188"/>
    </source>
</evidence>
<feature type="compositionally biased region" description="Low complexity" evidence="1">
    <location>
        <begin position="79"/>
        <end position="100"/>
    </location>
</feature>
<dbReference type="AlphaFoldDB" id="A0AAD6SFP3"/>
<feature type="compositionally biased region" description="Low complexity" evidence="1">
    <location>
        <begin position="41"/>
        <end position="50"/>
    </location>
</feature>
<feature type="compositionally biased region" description="Polar residues" evidence="1">
    <location>
        <begin position="16"/>
        <end position="36"/>
    </location>
</feature>
<keyword evidence="3" id="KW-1185">Reference proteome</keyword>
<dbReference type="Proteomes" id="UP001218188">
    <property type="component" value="Unassembled WGS sequence"/>
</dbReference>
<gene>
    <name evidence="2" type="ORF">C8F04DRAFT_1123437</name>
</gene>
<proteinExistence type="predicted"/>
<accession>A0AAD6SFP3</accession>
<evidence type="ECO:0000256" key="1">
    <source>
        <dbReference type="SAM" id="MobiDB-lite"/>
    </source>
</evidence>
<name>A0AAD6SFP3_9AGAR</name>
<feature type="compositionally biased region" description="Basic residues" evidence="1">
    <location>
        <begin position="123"/>
        <end position="140"/>
    </location>
</feature>
<protein>
    <submittedName>
        <fullName evidence="2">Uncharacterized protein</fullName>
    </submittedName>
</protein>